<accession>A0AAD7J146</accession>
<feature type="compositionally biased region" description="Low complexity" evidence="1">
    <location>
        <begin position="128"/>
        <end position="144"/>
    </location>
</feature>
<evidence type="ECO:0000256" key="1">
    <source>
        <dbReference type="SAM" id="MobiDB-lite"/>
    </source>
</evidence>
<gene>
    <name evidence="2" type="ORF">B0H16DRAFT_1541946</name>
</gene>
<sequence>MLREDQAPISTSIAANFPSRSSTGSATPIPGHTPSTHDRTLSYSPAHASRSTSSPARIYSPANAIANKLASNFSCSGLPSSCAGSGAPSRKITRRTSASVLPACSLRPGTPRTAWSVGNAPSKDCRRASVSSGSSGFAGDVFAGTGAGTRGDESAFSFFCDEGSTR</sequence>
<dbReference type="AlphaFoldDB" id="A0AAD7J146"/>
<evidence type="ECO:0000313" key="3">
    <source>
        <dbReference type="Proteomes" id="UP001215598"/>
    </source>
</evidence>
<dbReference type="EMBL" id="JARKIB010000051">
    <property type="protein sequence ID" value="KAJ7754826.1"/>
    <property type="molecule type" value="Genomic_DNA"/>
</dbReference>
<evidence type="ECO:0000313" key="2">
    <source>
        <dbReference type="EMBL" id="KAJ7754826.1"/>
    </source>
</evidence>
<keyword evidence="3" id="KW-1185">Reference proteome</keyword>
<comment type="caution">
    <text evidence="2">The sequence shown here is derived from an EMBL/GenBank/DDBJ whole genome shotgun (WGS) entry which is preliminary data.</text>
</comment>
<feature type="region of interest" description="Disordered" evidence="1">
    <location>
        <begin position="1"/>
        <end position="55"/>
    </location>
</feature>
<organism evidence="2 3">
    <name type="scientific">Mycena metata</name>
    <dbReference type="NCBI Taxonomy" id="1033252"/>
    <lineage>
        <taxon>Eukaryota</taxon>
        <taxon>Fungi</taxon>
        <taxon>Dikarya</taxon>
        <taxon>Basidiomycota</taxon>
        <taxon>Agaricomycotina</taxon>
        <taxon>Agaricomycetes</taxon>
        <taxon>Agaricomycetidae</taxon>
        <taxon>Agaricales</taxon>
        <taxon>Marasmiineae</taxon>
        <taxon>Mycenaceae</taxon>
        <taxon>Mycena</taxon>
    </lineage>
</organism>
<dbReference type="Proteomes" id="UP001215598">
    <property type="component" value="Unassembled WGS sequence"/>
</dbReference>
<feature type="region of interest" description="Disordered" evidence="1">
    <location>
        <begin position="127"/>
        <end position="152"/>
    </location>
</feature>
<feature type="compositionally biased region" description="Polar residues" evidence="1">
    <location>
        <begin position="8"/>
        <end position="26"/>
    </location>
</feature>
<name>A0AAD7J146_9AGAR</name>
<proteinExistence type="predicted"/>
<protein>
    <submittedName>
        <fullName evidence="2">Uncharacterized protein</fullName>
    </submittedName>
</protein>
<reference evidence="2" key="1">
    <citation type="submission" date="2023-03" db="EMBL/GenBank/DDBJ databases">
        <title>Massive genome expansion in bonnet fungi (Mycena s.s.) driven by repeated elements and novel gene families across ecological guilds.</title>
        <authorList>
            <consortium name="Lawrence Berkeley National Laboratory"/>
            <person name="Harder C.B."/>
            <person name="Miyauchi S."/>
            <person name="Viragh M."/>
            <person name="Kuo A."/>
            <person name="Thoen E."/>
            <person name="Andreopoulos B."/>
            <person name="Lu D."/>
            <person name="Skrede I."/>
            <person name="Drula E."/>
            <person name="Henrissat B."/>
            <person name="Morin E."/>
            <person name="Kohler A."/>
            <person name="Barry K."/>
            <person name="LaButti K."/>
            <person name="Morin E."/>
            <person name="Salamov A."/>
            <person name="Lipzen A."/>
            <person name="Mereny Z."/>
            <person name="Hegedus B."/>
            <person name="Baldrian P."/>
            <person name="Stursova M."/>
            <person name="Weitz H."/>
            <person name="Taylor A."/>
            <person name="Grigoriev I.V."/>
            <person name="Nagy L.G."/>
            <person name="Martin F."/>
            <person name="Kauserud H."/>
        </authorList>
    </citation>
    <scope>NUCLEOTIDE SEQUENCE</scope>
    <source>
        <strain evidence="2">CBHHK182m</strain>
    </source>
</reference>